<keyword evidence="1" id="KW-0677">Repeat</keyword>
<dbReference type="InterPro" id="IPR008160">
    <property type="entry name" value="Collagen"/>
</dbReference>
<dbReference type="PANTHER" id="PTHR24637">
    <property type="entry name" value="COLLAGEN"/>
    <property type="match status" value="1"/>
</dbReference>
<accession>A0A0B2VKB4</accession>
<dbReference type="SMART" id="SM01088">
    <property type="entry name" value="Col_cuticle_N"/>
    <property type="match status" value="1"/>
</dbReference>
<organism evidence="5 6">
    <name type="scientific">Toxocara canis</name>
    <name type="common">Canine roundworm</name>
    <dbReference type="NCBI Taxonomy" id="6265"/>
    <lineage>
        <taxon>Eukaryota</taxon>
        <taxon>Metazoa</taxon>
        <taxon>Ecdysozoa</taxon>
        <taxon>Nematoda</taxon>
        <taxon>Chromadorea</taxon>
        <taxon>Rhabditida</taxon>
        <taxon>Spirurina</taxon>
        <taxon>Ascaridomorpha</taxon>
        <taxon>Ascaridoidea</taxon>
        <taxon>Toxocaridae</taxon>
        <taxon>Toxocara</taxon>
    </lineage>
</organism>
<reference evidence="5 6" key="1">
    <citation type="submission" date="2014-11" db="EMBL/GenBank/DDBJ databases">
        <title>Genetic blueprint of the zoonotic pathogen Toxocara canis.</title>
        <authorList>
            <person name="Zhu X.-Q."/>
            <person name="Korhonen P.K."/>
            <person name="Cai H."/>
            <person name="Young N.D."/>
            <person name="Nejsum P."/>
            <person name="von Samson-Himmelstjerna G."/>
            <person name="Boag P.R."/>
            <person name="Tan P."/>
            <person name="Li Q."/>
            <person name="Min J."/>
            <person name="Yang Y."/>
            <person name="Wang X."/>
            <person name="Fang X."/>
            <person name="Hall R.S."/>
            <person name="Hofmann A."/>
            <person name="Sternberg P.W."/>
            <person name="Jex A.R."/>
            <person name="Gasser R.B."/>
        </authorList>
    </citation>
    <scope>NUCLEOTIDE SEQUENCE [LARGE SCALE GENOMIC DNA]</scope>
    <source>
        <strain evidence="5">PN_DK_2014</strain>
    </source>
</reference>
<dbReference type="PROSITE" id="PS51257">
    <property type="entry name" value="PROKAR_LIPOPROTEIN"/>
    <property type="match status" value="1"/>
</dbReference>
<evidence type="ECO:0000256" key="2">
    <source>
        <dbReference type="SAM" id="MobiDB-lite"/>
    </source>
</evidence>
<comment type="caution">
    <text evidence="5">The sequence shown here is derived from an EMBL/GenBank/DDBJ whole genome shotgun (WGS) entry which is preliminary data.</text>
</comment>
<keyword evidence="3" id="KW-0472">Membrane</keyword>
<keyword evidence="3" id="KW-0812">Transmembrane</keyword>
<dbReference type="Gene3D" id="1.20.5.320">
    <property type="entry name" value="6-Phosphogluconate Dehydrogenase, domain 3"/>
    <property type="match status" value="1"/>
</dbReference>
<evidence type="ECO:0000313" key="5">
    <source>
        <dbReference type="EMBL" id="KHN81794.1"/>
    </source>
</evidence>
<keyword evidence="3" id="KW-1133">Transmembrane helix</keyword>
<dbReference type="OrthoDB" id="5862458at2759"/>
<feature type="compositionally biased region" description="Low complexity" evidence="2">
    <location>
        <begin position="177"/>
        <end position="196"/>
    </location>
</feature>
<sequence>MKEDEAIALRREYADQLKKIAFFGVVISTAATLSCVVTVPLLYSYMQTVQSALTSEIDFCRKRAGNMWDEFIHTEETLGFRIHSRRSRRQAGYGVYNSGPPIVPEWHVPEGGYPTDEERCCSCGVGEPGPPGKPGPPGYDGEDGAPGEDGRPGPDAIDGVDYRRQEWCFDCPPANEGPPGARGPKGPKGAQGPPGRNGADGQEGQRGLDGPQGPPGPRGLQGPKGRRGPDGQVVEVPGRKGPQGRPGPPGLPGDDGPDGTDGTDGLPGPQGPPGDAGPIGRPGYPGKPGRRGEKGTRGIGGECDHCSPPRLEDGYHRKYAGHRPSTATGPQETELGTNTGLRGKSNKAAEELLYVVKDEVSMLPPVFIFIANVRLNLCLDSTYQCNRDDP</sequence>
<evidence type="ECO:0000259" key="4">
    <source>
        <dbReference type="SMART" id="SM01088"/>
    </source>
</evidence>
<dbReference type="GO" id="GO:0042302">
    <property type="term" value="F:structural constituent of cuticle"/>
    <property type="evidence" value="ECO:0007669"/>
    <property type="project" value="InterPro"/>
</dbReference>
<dbReference type="Pfam" id="PF01484">
    <property type="entry name" value="Col_cuticle_N"/>
    <property type="match status" value="1"/>
</dbReference>
<dbReference type="PANTHER" id="PTHR24637:SF301">
    <property type="entry name" value="NEMATODE CUTICLE COLLAGEN N-TERMINAL DOMAIN-CONTAINING PROTEIN"/>
    <property type="match status" value="1"/>
</dbReference>
<dbReference type="Pfam" id="PF01391">
    <property type="entry name" value="Collagen"/>
    <property type="match status" value="2"/>
</dbReference>
<gene>
    <name evidence="5" type="primary">col-40</name>
    <name evidence="5" type="ORF">Tcan_18002</name>
</gene>
<evidence type="ECO:0000313" key="6">
    <source>
        <dbReference type="Proteomes" id="UP000031036"/>
    </source>
</evidence>
<feature type="compositionally biased region" description="Pro residues" evidence="2">
    <location>
        <begin position="128"/>
        <end position="137"/>
    </location>
</feature>
<feature type="transmembrane region" description="Helical" evidence="3">
    <location>
        <begin position="20"/>
        <end position="43"/>
    </location>
</feature>
<feature type="compositionally biased region" description="Polar residues" evidence="2">
    <location>
        <begin position="325"/>
        <end position="340"/>
    </location>
</feature>
<keyword evidence="5" id="KW-0176">Collagen</keyword>
<feature type="region of interest" description="Disordered" evidence="2">
    <location>
        <begin position="122"/>
        <end position="342"/>
    </location>
</feature>
<protein>
    <submittedName>
        <fullName evidence="5">Cuticle collagen 40</fullName>
    </submittedName>
</protein>
<dbReference type="Proteomes" id="UP000031036">
    <property type="component" value="Unassembled WGS sequence"/>
</dbReference>
<dbReference type="InterPro" id="IPR002486">
    <property type="entry name" value="Col_cuticle_N"/>
</dbReference>
<dbReference type="EMBL" id="JPKZ01001456">
    <property type="protein sequence ID" value="KHN81794.1"/>
    <property type="molecule type" value="Genomic_DNA"/>
</dbReference>
<dbReference type="AlphaFoldDB" id="A0A0B2VKB4"/>
<dbReference type="STRING" id="6265.A0A0B2VKB4"/>
<keyword evidence="6" id="KW-1185">Reference proteome</keyword>
<dbReference type="OMA" id="CPPANEG"/>
<name>A0A0B2VKB4_TOXCA</name>
<dbReference type="GO" id="GO:0005581">
    <property type="term" value="C:collagen trimer"/>
    <property type="evidence" value="ECO:0007669"/>
    <property type="project" value="UniProtKB-KW"/>
</dbReference>
<evidence type="ECO:0000256" key="1">
    <source>
        <dbReference type="ARBA" id="ARBA00022737"/>
    </source>
</evidence>
<feature type="domain" description="Nematode cuticle collagen N-terminal" evidence="4">
    <location>
        <begin position="19"/>
        <end position="71"/>
    </location>
</feature>
<evidence type="ECO:0000256" key="3">
    <source>
        <dbReference type="SAM" id="Phobius"/>
    </source>
</evidence>
<proteinExistence type="predicted"/>
<feature type="compositionally biased region" description="Basic and acidic residues" evidence="2">
    <location>
        <begin position="290"/>
        <end position="316"/>
    </location>
</feature>